<dbReference type="GO" id="GO:0005525">
    <property type="term" value="F:GTP binding"/>
    <property type="evidence" value="ECO:0007669"/>
    <property type="project" value="UniProtKB-KW"/>
</dbReference>
<dbReference type="Pfam" id="PF02212">
    <property type="entry name" value="GED"/>
    <property type="match status" value="1"/>
</dbReference>
<evidence type="ECO:0000313" key="4">
    <source>
        <dbReference type="EMBL" id="KAK4790122.1"/>
    </source>
</evidence>
<dbReference type="PRINTS" id="PR00195">
    <property type="entry name" value="DYNAMIN"/>
</dbReference>
<dbReference type="GO" id="GO:0016020">
    <property type="term" value="C:membrane"/>
    <property type="evidence" value="ECO:0007669"/>
    <property type="project" value="TreeGrafter"/>
</dbReference>
<keyword evidence="2" id="KW-0472">Membrane</keyword>
<accession>A0AAN7LQE0</accession>
<dbReference type="PROSITE" id="PS00410">
    <property type="entry name" value="G_DYNAMIN_1"/>
    <property type="match status" value="1"/>
</dbReference>
<dbReference type="GO" id="GO:0008017">
    <property type="term" value="F:microtubule binding"/>
    <property type="evidence" value="ECO:0007669"/>
    <property type="project" value="TreeGrafter"/>
</dbReference>
<protein>
    <recommendedName>
        <fullName evidence="3">Dynamin GTPase domain-containing protein</fullName>
    </recommendedName>
</protein>
<feature type="domain" description="Dynamin GTPase" evidence="3">
    <location>
        <begin position="4"/>
        <end position="205"/>
    </location>
</feature>
<dbReference type="GO" id="GO:0005874">
    <property type="term" value="C:microtubule"/>
    <property type="evidence" value="ECO:0007669"/>
    <property type="project" value="TreeGrafter"/>
</dbReference>
<dbReference type="InterPro" id="IPR022812">
    <property type="entry name" value="Dynamin"/>
</dbReference>
<dbReference type="GO" id="GO:0005737">
    <property type="term" value="C:cytoplasm"/>
    <property type="evidence" value="ECO:0007669"/>
    <property type="project" value="TreeGrafter"/>
</dbReference>
<reference evidence="4 5" key="1">
    <citation type="journal article" date="2023" name="Hortic Res">
        <title>Pangenome of water caltrop reveals structural variations and asymmetric subgenome divergence after allopolyploidization.</title>
        <authorList>
            <person name="Zhang X."/>
            <person name="Chen Y."/>
            <person name="Wang L."/>
            <person name="Yuan Y."/>
            <person name="Fang M."/>
            <person name="Shi L."/>
            <person name="Lu R."/>
            <person name="Comes H.P."/>
            <person name="Ma Y."/>
            <person name="Chen Y."/>
            <person name="Huang G."/>
            <person name="Zhou Y."/>
            <person name="Zheng Z."/>
            <person name="Qiu Y."/>
        </authorList>
    </citation>
    <scope>NUCLEOTIDE SEQUENCE [LARGE SCALE GENOMIC DNA]</scope>
    <source>
        <strain evidence="4">F231</strain>
    </source>
</reference>
<dbReference type="InterPro" id="IPR001401">
    <property type="entry name" value="Dynamin_GTPase"/>
</dbReference>
<dbReference type="GO" id="GO:0003924">
    <property type="term" value="F:GTPase activity"/>
    <property type="evidence" value="ECO:0007669"/>
    <property type="project" value="InterPro"/>
</dbReference>
<keyword evidence="5" id="KW-1185">Reference proteome</keyword>
<keyword evidence="2" id="KW-0812">Transmembrane</keyword>
<dbReference type="SMART" id="SM00053">
    <property type="entry name" value="DYNc"/>
    <property type="match status" value="1"/>
</dbReference>
<comment type="caution">
    <text evidence="4">The sequence shown here is derived from an EMBL/GenBank/DDBJ whole genome shotgun (WGS) entry which is preliminary data.</text>
</comment>
<dbReference type="AlphaFoldDB" id="A0AAN7LQE0"/>
<keyword evidence="1" id="KW-0547">Nucleotide-binding</keyword>
<dbReference type="InterPro" id="IPR045063">
    <property type="entry name" value="Dynamin_N"/>
</dbReference>
<evidence type="ECO:0000256" key="1">
    <source>
        <dbReference type="RuleBase" id="RU003932"/>
    </source>
</evidence>
<dbReference type="EMBL" id="JAXQNO010000010">
    <property type="protein sequence ID" value="KAK4790122.1"/>
    <property type="molecule type" value="Genomic_DNA"/>
</dbReference>
<name>A0AAN7LQE0_TRANT</name>
<gene>
    <name evidence="4" type="ORF">SAY86_017426</name>
</gene>
<dbReference type="PANTHER" id="PTHR11566">
    <property type="entry name" value="DYNAMIN"/>
    <property type="match status" value="1"/>
</dbReference>
<feature type="transmembrane region" description="Helical" evidence="2">
    <location>
        <begin position="120"/>
        <end position="141"/>
    </location>
</feature>
<evidence type="ECO:0000256" key="2">
    <source>
        <dbReference type="SAM" id="Phobius"/>
    </source>
</evidence>
<sequence length="287" mass="32410">MATMESLIGLVNRIKRACTVLGDHGGEGMSLWEALPSVAVVGGQSSEKSSVLESVVGRDFLPRGSGIVTRRPLVLQLYKTESGIEYAEFLHAPKKQFTDFVVNLTFIDLPGLTKVSVGEFFIGIIFFFLPIVLIYQLFAYITEILLILSHFAEGHLDSIVQDIEMMVRSYVEKNKDTEGSLIPQSATLKVHFVLKELVRKSITETENNLNANADRYSDNHFRRIGSNFDRLKRALLNTFYTQVGRREEQLGKMLDEEPIFVEKRSAIAKRLELYKSATDEIDAVAWK</sequence>
<keyword evidence="2" id="KW-1133">Transmembrane helix</keyword>
<dbReference type="Pfam" id="PF00350">
    <property type="entry name" value="Dynamin_N"/>
    <property type="match status" value="1"/>
</dbReference>
<dbReference type="InterPro" id="IPR003130">
    <property type="entry name" value="GED"/>
</dbReference>
<dbReference type="Proteomes" id="UP001346149">
    <property type="component" value="Unassembled WGS sequence"/>
</dbReference>
<organism evidence="4 5">
    <name type="scientific">Trapa natans</name>
    <name type="common">Water chestnut</name>
    <dbReference type="NCBI Taxonomy" id="22666"/>
    <lineage>
        <taxon>Eukaryota</taxon>
        <taxon>Viridiplantae</taxon>
        <taxon>Streptophyta</taxon>
        <taxon>Embryophyta</taxon>
        <taxon>Tracheophyta</taxon>
        <taxon>Spermatophyta</taxon>
        <taxon>Magnoliopsida</taxon>
        <taxon>eudicotyledons</taxon>
        <taxon>Gunneridae</taxon>
        <taxon>Pentapetalae</taxon>
        <taxon>rosids</taxon>
        <taxon>malvids</taxon>
        <taxon>Myrtales</taxon>
        <taxon>Lythraceae</taxon>
        <taxon>Trapa</taxon>
    </lineage>
</organism>
<comment type="similarity">
    <text evidence="1">Belongs to the TRAFAC class dynamin-like GTPase superfamily. Dynamin/Fzo/YdjA family.</text>
</comment>
<evidence type="ECO:0000313" key="5">
    <source>
        <dbReference type="Proteomes" id="UP001346149"/>
    </source>
</evidence>
<proteinExistence type="inferred from homology"/>
<dbReference type="Gene3D" id="3.40.50.300">
    <property type="entry name" value="P-loop containing nucleotide triphosphate hydrolases"/>
    <property type="match status" value="1"/>
</dbReference>
<dbReference type="InterPro" id="IPR027417">
    <property type="entry name" value="P-loop_NTPase"/>
</dbReference>
<dbReference type="InterPro" id="IPR019762">
    <property type="entry name" value="Dynamin_GTPase_CS"/>
</dbReference>
<dbReference type="PANTHER" id="PTHR11566:SF80">
    <property type="entry name" value="PHRAGMOPLASTIN DRP1C"/>
    <property type="match status" value="1"/>
</dbReference>
<dbReference type="SUPFAM" id="SSF52540">
    <property type="entry name" value="P-loop containing nucleoside triphosphate hydrolases"/>
    <property type="match status" value="1"/>
</dbReference>
<keyword evidence="1" id="KW-0342">GTP-binding</keyword>
<evidence type="ECO:0000259" key="3">
    <source>
        <dbReference type="SMART" id="SM00053"/>
    </source>
</evidence>